<keyword evidence="3" id="KW-1185">Reference proteome</keyword>
<protein>
    <submittedName>
        <fullName evidence="2">Uncharacterized protein</fullName>
    </submittedName>
</protein>
<dbReference type="EMBL" id="KQ965903">
    <property type="protein sequence ID" value="KXS09007.1"/>
    <property type="molecule type" value="Genomic_DNA"/>
</dbReference>
<accession>A0A138ZWY6</accession>
<dbReference type="Proteomes" id="UP000070544">
    <property type="component" value="Unassembled WGS sequence"/>
</dbReference>
<evidence type="ECO:0000313" key="3">
    <source>
        <dbReference type="Proteomes" id="UP000070544"/>
    </source>
</evidence>
<dbReference type="AlphaFoldDB" id="A0A138ZWY6"/>
<reference evidence="2 3" key="1">
    <citation type="journal article" date="2015" name="Genome Biol. Evol.">
        <title>Phylogenomic analyses indicate that early fungi evolved digesting cell walls of algal ancestors of land plants.</title>
        <authorList>
            <person name="Chang Y."/>
            <person name="Wang S."/>
            <person name="Sekimoto S."/>
            <person name="Aerts A.L."/>
            <person name="Choi C."/>
            <person name="Clum A."/>
            <person name="LaButti K.M."/>
            <person name="Lindquist E.A."/>
            <person name="Yee Ngan C."/>
            <person name="Ohm R.A."/>
            <person name="Salamov A.A."/>
            <person name="Grigoriev I.V."/>
            <person name="Spatafora J.W."/>
            <person name="Berbee M.L."/>
        </authorList>
    </citation>
    <scope>NUCLEOTIDE SEQUENCE [LARGE SCALE GENOMIC DNA]</scope>
    <source>
        <strain evidence="2 3">JEL478</strain>
    </source>
</reference>
<sequence length="291" mass="32168">MEWRMGCNGLKDVMKDFEGTSHVKQIGNWITVAKSYSAIPNLDSILHEDAINNQPNFHLPITILYTKGGVKKYLVDKDPELAGCQDGEKYLVWIKGISLLQAQDGWTDEAKLKAHNLILSDNFKDTATRAQVIEECKTRLGIVSKKGKEKEPHSTVNAPPPLSRPRSEVLSDMASDIPMELPDGPESETGQRTPKRSKPKATRGPPLVHPFTLPTITLIDLQTLEDALKEFSMEHGQTADLVILDFLLQDHADQRSLILTPKGILMEPHTGQSKKEASNNGTIFSATNAVA</sequence>
<feature type="region of interest" description="Disordered" evidence="1">
    <location>
        <begin position="144"/>
        <end position="209"/>
    </location>
</feature>
<feature type="compositionally biased region" description="Polar residues" evidence="1">
    <location>
        <begin position="278"/>
        <end position="291"/>
    </location>
</feature>
<name>A0A138ZWY6_GONPJ</name>
<evidence type="ECO:0000256" key="1">
    <source>
        <dbReference type="SAM" id="MobiDB-lite"/>
    </source>
</evidence>
<gene>
    <name evidence="2" type="ORF">M427DRAFT_39731</name>
</gene>
<organism evidence="2 3">
    <name type="scientific">Gonapodya prolifera (strain JEL478)</name>
    <name type="common">Monoblepharis prolifera</name>
    <dbReference type="NCBI Taxonomy" id="1344416"/>
    <lineage>
        <taxon>Eukaryota</taxon>
        <taxon>Fungi</taxon>
        <taxon>Fungi incertae sedis</taxon>
        <taxon>Chytridiomycota</taxon>
        <taxon>Chytridiomycota incertae sedis</taxon>
        <taxon>Monoblepharidomycetes</taxon>
        <taxon>Monoblepharidales</taxon>
        <taxon>Gonapodyaceae</taxon>
        <taxon>Gonapodya</taxon>
    </lineage>
</organism>
<feature type="region of interest" description="Disordered" evidence="1">
    <location>
        <begin position="269"/>
        <end position="291"/>
    </location>
</feature>
<proteinExistence type="predicted"/>
<evidence type="ECO:0000313" key="2">
    <source>
        <dbReference type="EMBL" id="KXS09007.1"/>
    </source>
</evidence>